<dbReference type="PANTHER" id="PTHR32282">
    <property type="entry name" value="BINDING PROTEIN TRANSPEPTIDASE, PUTATIVE-RELATED"/>
    <property type="match status" value="1"/>
</dbReference>
<evidence type="ECO:0000256" key="1">
    <source>
        <dbReference type="ARBA" id="ARBA00022645"/>
    </source>
</evidence>
<feature type="compositionally biased region" description="Basic and acidic residues" evidence="9">
    <location>
        <begin position="768"/>
        <end position="801"/>
    </location>
</feature>
<feature type="transmembrane region" description="Helical" evidence="10">
    <location>
        <begin position="37"/>
        <end position="60"/>
    </location>
</feature>
<evidence type="ECO:0000256" key="4">
    <source>
        <dbReference type="ARBA" id="ARBA00022679"/>
    </source>
</evidence>
<protein>
    <submittedName>
        <fullName evidence="12">PBP1A family penicillin-binding protein</fullName>
    </submittedName>
</protein>
<evidence type="ECO:0000256" key="2">
    <source>
        <dbReference type="ARBA" id="ARBA00022670"/>
    </source>
</evidence>
<feature type="compositionally biased region" description="Polar residues" evidence="9">
    <location>
        <begin position="717"/>
        <end position="732"/>
    </location>
</feature>
<evidence type="ECO:0000259" key="11">
    <source>
        <dbReference type="PROSITE" id="PS50853"/>
    </source>
</evidence>
<evidence type="ECO:0000313" key="13">
    <source>
        <dbReference type="Proteomes" id="UP001367922"/>
    </source>
</evidence>
<evidence type="ECO:0000256" key="5">
    <source>
        <dbReference type="ARBA" id="ARBA00022801"/>
    </source>
</evidence>
<proteinExistence type="predicted"/>
<feature type="compositionally biased region" description="Gly residues" evidence="9">
    <location>
        <begin position="818"/>
        <end position="830"/>
    </location>
</feature>
<dbReference type="InterPro" id="IPR036950">
    <property type="entry name" value="PBP_transglycosylase"/>
</dbReference>
<evidence type="ECO:0000256" key="9">
    <source>
        <dbReference type="SAM" id="MobiDB-lite"/>
    </source>
</evidence>
<feature type="compositionally biased region" description="Basic and acidic residues" evidence="9">
    <location>
        <begin position="1"/>
        <end position="23"/>
    </location>
</feature>
<feature type="domain" description="Fibronectin type-III" evidence="11">
    <location>
        <begin position="680"/>
        <end position="765"/>
    </location>
</feature>
<dbReference type="CDD" id="cd00063">
    <property type="entry name" value="FN3"/>
    <property type="match status" value="1"/>
</dbReference>
<gene>
    <name evidence="12" type="ORF">WAX78_13745</name>
</gene>
<feature type="region of interest" description="Disordered" evidence="9">
    <location>
        <begin position="749"/>
        <end position="866"/>
    </location>
</feature>
<dbReference type="InterPro" id="IPR050396">
    <property type="entry name" value="Glycosyltr_51/Transpeptidase"/>
</dbReference>
<comment type="catalytic activity">
    <reaction evidence="7">
        <text>Preferential cleavage: (Ac)2-L-Lys-D-Ala-|-D-Ala. Also transpeptidation of peptidyl-alanyl moieties that are N-acyl substituents of D-alanine.</text>
        <dbReference type="EC" id="3.4.16.4"/>
    </reaction>
</comment>
<evidence type="ECO:0000256" key="10">
    <source>
        <dbReference type="SAM" id="Phobius"/>
    </source>
</evidence>
<organism evidence="12 13">
    <name type="scientific">Bacillus yunxiaonensis</name>
    <dbReference type="NCBI Taxonomy" id="3127665"/>
    <lineage>
        <taxon>Bacteria</taxon>
        <taxon>Bacillati</taxon>
        <taxon>Bacillota</taxon>
        <taxon>Bacilli</taxon>
        <taxon>Bacillales</taxon>
        <taxon>Bacillaceae</taxon>
        <taxon>Bacillus</taxon>
    </lineage>
</organism>
<keyword evidence="13" id="KW-1185">Reference proteome</keyword>
<sequence>MSENYRSREERKQAKKQKPEHPKKEKPKKKGSFLRKFLITCLLVGIVTLVAGVSAFFIMVKDAPKLDKAKLEIPLSTKFYDKDGNFIYEYGAEKRTKITYDQVPKVVENAFLATEDARFYEHHGIDYRRTAKAIFLNVTGDFGSQGGSTITQQVVKNYFLTMQKTTKRKVQEWYLAYKLEQQYSKHEILEMYLNKINLGNRSYGIATAAKNYYGKELKDLTLPEAAMLAGLPQGPSIYDPTKPENVKAATERRDTVLYLMNRHGYITKQQMEDAKKVPVTEGLQPSQEATQMPYQGFLDAAVKEIESQIKDVNIGSDGLSIYTTLDPKAQNYADKIMNTEDVINYPNDKFQGAFVFMDTESGEVRAIGSGRGEDKATFKGHNMAVDLDRQVGSTMKPIFDYGPAIEYKQWSTYHQVDDSTFKYSTGQEVRNFDNDHKGPMSMRDALAQSRNVPAVKTAKEVGLDKSQSFAEGLGMTFGQDGVHESTAIGSNAASPLDLAGAYASFGNGGVYHKPHFVTKVVYPDGKEVNFTPKGKRAMKDYTAYMITDMLRSVVDSGTGKAANVPSLDVAGKTGTTNFDDKVLRKYGIPSSANRDSWFAGYTPQYTMAVWTGYDKDGPENYIANKSSSATIAQRMFKAMMSEFGNDKSRFEMPSSVERVNNELYVKGAKKDDVPKINVDAPTGMNPSYDPATQTISLSWAASSDSDVSYAVSYKGSDGSSGSAKVSGTSATISGVKPGVTYTISLVAKKGGSSSDAATATVTVPGGDDSQKKAEDDAKKKAEDDAKKKAEEDAAKKAEQDKQNQNQNQDQNQNNGTTPPGGGTTPPGGGTTPPSGGTPPPGGGTTPGEGNHPNPPADGGNPNKPTQ</sequence>
<dbReference type="Pfam" id="PF00912">
    <property type="entry name" value="Transgly"/>
    <property type="match status" value="1"/>
</dbReference>
<dbReference type="Pfam" id="PF00041">
    <property type="entry name" value="fn3"/>
    <property type="match status" value="1"/>
</dbReference>
<dbReference type="SUPFAM" id="SSF49265">
    <property type="entry name" value="Fibronectin type III"/>
    <property type="match status" value="1"/>
</dbReference>
<keyword evidence="10" id="KW-1133">Transmembrane helix</keyword>
<dbReference type="InterPro" id="IPR001460">
    <property type="entry name" value="PCN-bd_Tpept"/>
</dbReference>
<dbReference type="SMART" id="SM00060">
    <property type="entry name" value="FN3"/>
    <property type="match status" value="1"/>
</dbReference>
<dbReference type="PROSITE" id="PS50853">
    <property type="entry name" value="FN3"/>
    <property type="match status" value="1"/>
</dbReference>
<dbReference type="EMBL" id="JBAWSV010000004">
    <property type="protein sequence ID" value="MEI4830519.1"/>
    <property type="molecule type" value="Genomic_DNA"/>
</dbReference>
<dbReference type="SUPFAM" id="SSF53955">
    <property type="entry name" value="Lysozyme-like"/>
    <property type="match status" value="1"/>
</dbReference>
<dbReference type="InterPro" id="IPR036116">
    <property type="entry name" value="FN3_sf"/>
</dbReference>
<evidence type="ECO:0000313" key="12">
    <source>
        <dbReference type="EMBL" id="MEI4830519.1"/>
    </source>
</evidence>
<keyword evidence="3" id="KW-0328">Glycosyltransferase</keyword>
<dbReference type="NCBIfam" id="TIGR02074">
    <property type="entry name" value="PBP_1a_fam"/>
    <property type="match status" value="1"/>
</dbReference>
<dbReference type="Gene3D" id="2.60.40.10">
    <property type="entry name" value="Immunoglobulins"/>
    <property type="match status" value="1"/>
</dbReference>
<dbReference type="Gene3D" id="1.10.3810.10">
    <property type="entry name" value="Biosynthetic peptidoglycan transglycosylase-like"/>
    <property type="match status" value="1"/>
</dbReference>
<evidence type="ECO:0000256" key="8">
    <source>
        <dbReference type="ARBA" id="ARBA00049902"/>
    </source>
</evidence>
<keyword evidence="5" id="KW-0378">Hydrolase</keyword>
<dbReference type="InterPro" id="IPR001264">
    <property type="entry name" value="Glyco_trans_51"/>
</dbReference>
<dbReference type="InterPro" id="IPR023346">
    <property type="entry name" value="Lysozyme-like_dom_sf"/>
</dbReference>
<dbReference type="InterPro" id="IPR003961">
    <property type="entry name" value="FN3_dom"/>
</dbReference>
<dbReference type="Pfam" id="PF00905">
    <property type="entry name" value="Transpeptidase"/>
    <property type="match status" value="1"/>
</dbReference>
<keyword evidence="10" id="KW-0472">Membrane</keyword>
<name>A0ABU8FZG3_9BACI</name>
<feature type="region of interest" description="Disordered" evidence="9">
    <location>
        <begin position="1"/>
        <end position="28"/>
    </location>
</feature>
<keyword evidence="1" id="KW-0121">Carboxypeptidase</keyword>
<dbReference type="Gene3D" id="3.40.710.10">
    <property type="entry name" value="DD-peptidase/beta-lactamase superfamily"/>
    <property type="match status" value="1"/>
</dbReference>
<dbReference type="InterPro" id="IPR012338">
    <property type="entry name" value="Beta-lactam/transpept-like"/>
</dbReference>
<evidence type="ECO:0000256" key="7">
    <source>
        <dbReference type="ARBA" id="ARBA00034000"/>
    </source>
</evidence>
<feature type="compositionally biased region" description="Low complexity" evidence="9">
    <location>
        <begin position="802"/>
        <end position="817"/>
    </location>
</feature>
<keyword evidence="2" id="KW-0645">Protease</keyword>
<feature type="region of interest" description="Disordered" evidence="9">
    <location>
        <begin position="713"/>
        <end position="734"/>
    </location>
</feature>
<comment type="catalytic activity">
    <reaction evidence="8">
        <text>[GlcNAc-(1-&gt;4)-Mur2Ac(oyl-L-Ala-gamma-D-Glu-L-Lys-D-Ala-D-Ala)](n)-di-trans,octa-cis-undecaprenyl diphosphate + beta-D-GlcNAc-(1-&gt;4)-Mur2Ac(oyl-L-Ala-gamma-D-Glu-L-Lys-D-Ala-D-Ala)-di-trans,octa-cis-undecaprenyl diphosphate = [GlcNAc-(1-&gt;4)-Mur2Ac(oyl-L-Ala-gamma-D-Glu-L-Lys-D-Ala-D-Ala)](n+1)-di-trans,octa-cis-undecaprenyl diphosphate + di-trans,octa-cis-undecaprenyl diphosphate + H(+)</text>
        <dbReference type="Rhea" id="RHEA:23708"/>
        <dbReference type="Rhea" id="RHEA-COMP:9602"/>
        <dbReference type="Rhea" id="RHEA-COMP:9603"/>
        <dbReference type="ChEBI" id="CHEBI:15378"/>
        <dbReference type="ChEBI" id="CHEBI:58405"/>
        <dbReference type="ChEBI" id="CHEBI:60033"/>
        <dbReference type="ChEBI" id="CHEBI:78435"/>
        <dbReference type="EC" id="2.4.99.28"/>
    </reaction>
</comment>
<accession>A0ABU8FZG3</accession>
<keyword evidence="4" id="KW-0808">Transferase</keyword>
<keyword evidence="10" id="KW-0812">Transmembrane</keyword>
<dbReference type="InterPro" id="IPR013783">
    <property type="entry name" value="Ig-like_fold"/>
</dbReference>
<feature type="compositionally biased region" description="Polar residues" evidence="9">
    <location>
        <begin position="751"/>
        <end position="761"/>
    </location>
</feature>
<evidence type="ECO:0000256" key="3">
    <source>
        <dbReference type="ARBA" id="ARBA00022676"/>
    </source>
</evidence>
<keyword evidence="6" id="KW-0511">Multifunctional enzyme</keyword>
<dbReference type="SUPFAM" id="SSF56601">
    <property type="entry name" value="beta-lactamase/transpeptidase-like"/>
    <property type="match status" value="1"/>
</dbReference>
<comment type="caution">
    <text evidence="12">The sequence shown here is derived from an EMBL/GenBank/DDBJ whole genome shotgun (WGS) entry which is preliminary data.</text>
</comment>
<dbReference type="PANTHER" id="PTHR32282:SF29">
    <property type="entry name" value="PENICILLIN-BINDING PROTEIN 1A"/>
    <property type="match status" value="1"/>
</dbReference>
<dbReference type="Proteomes" id="UP001367922">
    <property type="component" value="Unassembled WGS sequence"/>
</dbReference>
<reference evidence="12 13" key="1">
    <citation type="submission" date="2024-01" db="EMBL/GenBank/DDBJ databases">
        <title>Seven novel Bacillus-like species.</title>
        <authorList>
            <person name="Liu G."/>
        </authorList>
    </citation>
    <scope>NUCLEOTIDE SEQUENCE [LARGE SCALE GENOMIC DNA]</scope>
    <source>
        <strain evidence="12 13">FJAT-53711</strain>
    </source>
</reference>
<dbReference type="RefSeq" id="WP_336482836.1">
    <property type="nucleotide sequence ID" value="NZ_JBAWSV010000004.1"/>
</dbReference>
<evidence type="ECO:0000256" key="6">
    <source>
        <dbReference type="ARBA" id="ARBA00023268"/>
    </source>
</evidence>